<dbReference type="PANTHER" id="PTHR12209">
    <property type="entry name" value="NON-SPECIFIC SERINE/THREONINE PROTEIN KINASE"/>
    <property type="match status" value="1"/>
</dbReference>
<dbReference type="AlphaFoldDB" id="A0A1W0WPV9"/>
<dbReference type="InterPro" id="IPR008266">
    <property type="entry name" value="Tyr_kinase_AS"/>
</dbReference>
<dbReference type="FunFam" id="3.30.200.20:FF:000201">
    <property type="entry name" value="TP53-regulating kinase isoform X1"/>
    <property type="match status" value="1"/>
</dbReference>
<evidence type="ECO:0000256" key="10">
    <source>
        <dbReference type="ARBA" id="ARBA00048679"/>
    </source>
</evidence>
<keyword evidence="8" id="KW-0067">ATP-binding</keyword>
<dbReference type="Gene3D" id="1.10.510.10">
    <property type="entry name" value="Transferase(Phosphotransferase) domain 1"/>
    <property type="match status" value="1"/>
</dbReference>
<keyword evidence="7 12" id="KW-0418">Kinase</keyword>
<evidence type="ECO:0000256" key="4">
    <source>
        <dbReference type="ARBA" id="ARBA00022679"/>
    </source>
</evidence>
<evidence type="ECO:0000313" key="12">
    <source>
        <dbReference type="EMBL" id="OQV17245.1"/>
    </source>
</evidence>
<evidence type="ECO:0000256" key="8">
    <source>
        <dbReference type="ARBA" id="ARBA00022840"/>
    </source>
</evidence>
<dbReference type="GO" id="GO:0070525">
    <property type="term" value="P:tRNA threonylcarbamoyladenosine metabolic process"/>
    <property type="evidence" value="ECO:0007669"/>
    <property type="project" value="TreeGrafter"/>
</dbReference>
<protein>
    <recommendedName>
        <fullName evidence="2">non-specific serine/threonine protein kinase</fullName>
        <ecNumber evidence="2">2.7.11.1</ecNumber>
    </recommendedName>
</protein>
<gene>
    <name evidence="12" type="ORF">BV898_08642</name>
</gene>
<dbReference type="EC" id="2.7.11.1" evidence="2"/>
<evidence type="ECO:0000256" key="3">
    <source>
        <dbReference type="ARBA" id="ARBA00022527"/>
    </source>
</evidence>
<dbReference type="InterPro" id="IPR011009">
    <property type="entry name" value="Kinase-like_dom_sf"/>
</dbReference>
<name>A0A1W0WPV9_HYPEX</name>
<dbReference type="Pfam" id="PF06293">
    <property type="entry name" value="Kdo"/>
    <property type="match status" value="1"/>
</dbReference>
<dbReference type="GO" id="GO:0000408">
    <property type="term" value="C:EKC/KEOPS complex"/>
    <property type="evidence" value="ECO:0007669"/>
    <property type="project" value="UniProtKB-ARBA"/>
</dbReference>
<comment type="caution">
    <text evidence="12">The sequence shown here is derived from an EMBL/GenBank/DDBJ whole genome shotgun (WGS) entry which is preliminary data.</text>
</comment>
<dbReference type="InterPro" id="IPR022495">
    <property type="entry name" value="Bud32"/>
</dbReference>
<proteinExistence type="inferred from homology"/>
<dbReference type="NCBIfam" id="TIGR03724">
    <property type="entry name" value="arch_bud32"/>
    <property type="match status" value="1"/>
</dbReference>
<keyword evidence="3" id="KW-0723">Serine/threonine-protein kinase</keyword>
<reference evidence="13" key="1">
    <citation type="submission" date="2017-01" db="EMBL/GenBank/DDBJ databases">
        <title>Comparative genomics of anhydrobiosis in the tardigrade Hypsibius dujardini.</title>
        <authorList>
            <person name="Yoshida Y."/>
            <person name="Koutsovoulos G."/>
            <person name="Laetsch D."/>
            <person name="Stevens L."/>
            <person name="Kumar S."/>
            <person name="Horikawa D."/>
            <person name="Ishino K."/>
            <person name="Komine S."/>
            <person name="Tomita M."/>
            <person name="Blaxter M."/>
            <person name="Arakawa K."/>
        </authorList>
    </citation>
    <scope>NUCLEOTIDE SEQUENCE [LARGE SCALE GENOMIC DNA]</scope>
    <source>
        <strain evidence="13">Z151</strain>
    </source>
</reference>
<evidence type="ECO:0000256" key="6">
    <source>
        <dbReference type="ARBA" id="ARBA00022741"/>
    </source>
</evidence>
<dbReference type="SUPFAM" id="SSF56112">
    <property type="entry name" value="Protein kinase-like (PK-like)"/>
    <property type="match status" value="1"/>
</dbReference>
<evidence type="ECO:0000256" key="7">
    <source>
        <dbReference type="ARBA" id="ARBA00022777"/>
    </source>
</evidence>
<comment type="catalytic activity">
    <reaction evidence="9">
        <text>L-threonyl-[protein] + ATP = O-phospho-L-threonyl-[protein] + ADP + H(+)</text>
        <dbReference type="Rhea" id="RHEA:46608"/>
        <dbReference type="Rhea" id="RHEA-COMP:11060"/>
        <dbReference type="Rhea" id="RHEA-COMP:11605"/>
        <dbReference type="ChEBI" id="CHEBI:15378"/>
        <dbReference type="ChEBI" id="CHEBI:30013"/>
        <dbReference type="ChEBI" id="CHEBI:30616"/>
        <dbReference type="ChEBI" id="CHEBI:61977"/>
        <dbReference type="ChEBI" id="CHEBI:456216"/>
        <dbReference type="EC" id="2.7.11.1"/>
    </reaction>
</comment>
<evidence type="ECO:0000256" key="2">
    <source>
        <dbReference type="ARBA" id="ARBA00012513"/>
    </source>
</evidence>
<dbReference type="Gene3D" id="3.30.200.20">
    <property type="entry name" value="Phosphorylase Kinase, domain 1"/>
    <property type="match status" value="1"/>
</dbReference>
<accession>A0A1W0WPV9</accession>
<comment type="catalytic activity">
    <reaction evidence="10">
        <text>L-seryl-[protein] + ATP = O-phospho-L-seryl-[protein] + ADP + H(+)</text>
        <dbReference type="Rhea" id="RHEA:17989"/>
        <dbReference type="Rhea" id="RHEA-COMP:9863"/>
        <dbReference type="Rhea" id="RHEA-COMP:11604"/>
        <dbReference type="ChEBI" id="CHEBI:15378"/>
        <dbReference type="ChEBI" id="CHEBI:29999"/>
        <dbReference type="ChEBI" id="CHEBI:30616"/>
        <dbReference type="ChEBI" id="CHEBI:83421"/>
        <dbReference type="ChEBI" id="CHEBI:456216"/>
        <dbReference type="EC" id="2.7.11.1"/>
    </reaction>
</comment>
<evidence type="ECO:0000313" key="13">
    <source>
        <dbReference type="Proteomes" id="UP000192578"/>
    </source>
</evidence>
<keyword evidence="5" id="KW-0819">tRNA processing</keyword>
<keyword evidence="13" id="KW-1185">Reference proteome</keyword>
<dbReference type="PROSITE" id="PS50011">
    <property type="entry name" value="PROTEIN_KINASE_DOM"/>
    <property type="match status" value="1"/>
</dbReference>
<comment type="similarity">
    <text evidence="1">Belongs to the protein kinase superfamily. BUD32 family.</text>
</comment>
<dbReference type="GO" id="GO:0008033">
    <property type="term" value="P:tRNA processing"/>
    <property type="evidence" value="ECO:0007669"/>
    <property type="project" value="UniProtKB-KW"/>
</dbReference>
<keyword evidence="4" id="KW-0808">Transferase</keyword>
<dbReference type="InterPro" id="IPR000719">
    <property type="entry name" value="Prot_kinase_dom"/>
</dbReference>
<evidence type="ECO:0000256" key="9">
    <source>
        <dbReference type="ARBA" id="ARBA00047899"/>
    </source>
</evidence>
<keyword evidence="6" id="KW-0547">Nucleotide-binding</keyword>
<dbReference type="PANTHER" id="PTHR12209:SF0">
    <property type="entry name" value="EKC_KEOPS COMPLEX SUBUNIT TP53RK"/>
    <property type="match status" value="1"/>
</dbReference>
<dbReference type="GO" id="GO:0005829">
    <property type="term" value="C:cytosol"/>
    <property type="evidence" value="ECO:0007669"/>
    <property type="project" value="TreeGrafter"/>
</dbReference>
<organism evidence="12 13">
    <name type="scientific">Hypsibius exemplaris</name>
    <name type="common">Freshwater tardigrade</name>
    <dbReference type="NCBI Taxonomy" id="2072580"/>
    <lineage>
        <taxon>Eukaryota</taxon>
        <taxon>Metazoa</taxon>
        <taxon>Ecdysozoa</taxon>
        <taxon>Tardigrada</taxon>
        <taxon>Eutardigrada</taxon>
        <taxon>Parachela</taxon>
        <taxon>Hypsibioidea</taxon>
        <taxon>Hypsibiidae</taxon>
        <taxon>Hypsibius</taxon>
    </lineage>
</organism>
<dbReference type="EMBL" id="MTYJ01000063">
    <property type="protein sequence ID" value="OQV17245.1"/>
    <property type="molecule type" value="Genomic_DNA"/>
</dbReference>
<evidence type="ECO:0000256" key="5">
    <source>
        <dbReference type="ARBA" id="ARBA00022694"/>
    </source>
</evidence>
<sequence>MDDLRGFELWKQGAEGRIYRGVFFDRPAVVKERFTKAYRHPSLDQHLTHERFRNEARMLVRCKAAGLKAPTVYYADYQTNRLCLEYFTECRTVKDFIDAKLGESDEKMLVALMELIGKNVALLHDSDMIHGDLTTSNLILPIPHDRLDLHFIDFGLGYVSHSAEDKSVDLYVLERAFLSTHPNTERLFARLMQSYFKACRVDGREIARKFHEVRMRGRKRVMIG</sequence>
<dbReference type="GO" id="GO:0005634">
    <property type="term" value="C:nucleus"/>
    <property type="evidence" value="ECO:0007669"/>
    <property type="project" value="TreeGrafter"/>
</dbReference>
<dbReference type="GO" id="GO:0005524">
    <property type="term" value="F:ATP binding"/>
    <property type="evidence" value="ECO:0007669"/>
    <property type="project" value="UniProtKB-KW"/>
</dbReference>
<feature type="domain" description="Protein kinase" evidence="11">
    <location>
        <begin position="4"/>
        <end position="224"/>
    </location>
</feature>
<evidence type="ECO:0000256" key="1">
    <source>
        <dbReference type="ARBA" id="ARBA00010630"/>
    </source>
</evidence>
<dbReference type="PROSITE" id="PS00109">
    <property type="entry name" value="PROTEIN_KINASE_TYR"/>
    <property type="match status" value="1"/>
</dbReference>
<dbReference type="OrthoDB" id="3399at2759"/>
<evidence type="ECO:0000259" key="11">
    <source>
        <dbReference type="PROSITE" id="PS50011"/>
    </source>
</evidence>
<dbReference type="GO" id="GO:0004674">
    <property type="term" value="F:protein serine/threonine kinase activity"/>
    <property type="evidence" value="ECO:0007669"/>
    <property type="project" value="UniProtKB-KW"/>
</dbReference>
<dbReference type="Proteomes" id="UP000192578">
    <property type="component" value="Unassembled WGS sequence"/>
</dbReference>